<protein>
    <submittedName>
        <fullName evidence="5">Ppx/GppA phosphatase</fullName>
    </submittedName>
</protein>
<dbReference type="InterPro" id="IPR013022">
    <property type="entry name" value="Xyl_isomerase-like_TIM-brl"/>
</dbReference>
<dbReference type="FunFam" id="3.30.420.150:FF:000006">
    <property type="entry name" value="Ppx/GppA family phosphatase"/>
    <property type="match status" value="1"/>
</dbReference>
<accession>A0A9W6C179</accession>
<dbReference type="Gene3D" id="3.30.420.150">
    <property type="entry name" value="Exopolyphosphatase. Domain 2"/>
    <property type="match status" value="1"/>
</dbReference>
<dbReference type="Gene3D" id="3.30.420.40">
    <property type="match status" value="1"/>
</dbReference>
<dbReference type="Pfam" id="PF02541">
    <property type="entry name" value="Ppx-GppA"/>
    <property type="match status" value="1"/>
</dbReference>
<feature type="domain" description="Ppx/GppA phosphatase N-terminal" evidence="4">
    <location>
        <begin position="30"/>
        <end position="305"/>
    </location>
</feature>
<reference evidence="5 6" key="1">
    <citation type="journal article" date="2023" name="Commun. Biol.">
        <title>Reorganization of the ancestral sex-determining regions during the evolution of trioecy in Pleodorina starrii.</title>
        <authorList>
            <person name="Takahashi K."/>
            <person name="Suzuki S."/>
            <person name="Kawai-Toyooka H."/>
            <person name="Yamamoto K."/>
            <person name="Hamaji T."/>
            <person name="Ootsuki R."/>
            <person name="Yamaguchi H."/>
            <person name="Kawachi M."/>
            <person name="Higashiyama T."/>
            <person name="Nozaki H."/>
        </authorList>
    </citation>
    <scope>NUCLEOTIDE SEQUENCE [LARGE SCALE GENOMIC DNA]</scope>
    <source>
        <strain evidence="5 6">NIES-4479</strain>
    </source>
</reference>
<dbReference type="EMBL" id="BRXU01000063">
    <property type="protein sequence ID" value="GLC62351.1"/>
    <property type="molecule type" value="Genomic_DNA"/>
</dbReference>
<evidence type="ECO:0000259" key="3">
    <source>
        <dbReference type="Pfam" id="PF01261"/>
    </source>
</evidence>
<feature type="region of interest" description="Disordered" evidence="2">
    <location>
        <begin position="578"/>
        <end position="608"/>
    </location>
</feature>
<dbReference type="PANTHER" id="PTHR30005">
    <property type="entry name" value="EXOPOLYPHOSPHATASE"/>
    <property type="match status" value="1"/>
</dbReference>
<dbReference type="PANTHER" id="PTHR30005:SF0">
    <property type="entry name" value="RETROGRADE REGULATION PROTEIN 2"/>
    <property type="match status" value="1"/>
</dbReference>
<dbReference type="CDD" id="cd24056">
    <property type="entry name" value="ASKHA_NBD_MtPPX1-like"/>
    <property type="match status" value="1"/>
</dbReference>
<dbReference type="Proteomes" id="UP001165080">
    <property type="component" value="Unassembled WGS sequence"/>
</dbReference>
<dbReference type="GO" id="GO:0016462">
    <property type="term" value="F:pyrophosphatase activity"/>
    <property type="evidence" value="ECO:0007669"/>
    <property type="project" value="TreeGrafter"/>
</dbReference>
<proteinExistence type="predicted"/>
<feature type="domain" description="Xylose isomerase-like TIM barrel" evidence="3">
    <location>
        <begin position="349"/>
        <end position="583"/>
    </location>
</feature>
<keyword evidence="6" id="KW-1185">Reference proteome</keyword>
<gene>
    <name evidence="5" type="primary">PLESTB003331</name>
    <name evidence="5" type="ORF">PLESTB_001873800</name>
</gene>
<dbReference type="Gene3D" id="3.20.20.150">
    <property type="entry name" value="Divalent-metal-dependent TIM barrel enzymes"/>
    <property type="match status" value="1"/>
</dbReference>
<dbReference type="InterPro" id="IPR050273">
    <property type="entry name" value="GppA/Ppx_hydrolase"/>
</dbReference>
<dbReference type="InterPro" id="IPR003695">
    <property type="entry name" value="Ppx_GppA_N"/>
</dbReference>
<organism evidence="5 6">
    <name type="scientific">Pleodorina starrii</name>
    <dbReference type="NCBI Taxonomy" id="330485"/>
    <lineage>
        <taxon>Eukaryota</taxon>
        <taxon>Viridiplantae</taxon>
        <taxon>Chlorophyta</taxon>
        <taxon>core chlorophytes</taxon>
        <taxon>Chlorophyceae</taxon>
        <taxon>CS clade</taxon>
        <taxon>Chlamydomonadales</taxon>
        <taxon>Volvocaceae</taxon>
        <taxon>Pleodorina</taxon>
    </lineage>
</organism>
<dbReference type="Pfam" id="PF01261">
    <property type="entry name" value="AP_endonuc_2"/>
    <property type="match status" value="1"/>
</dbReference>
<dbReference type="InterPro" id="IPR043129">
    <property type="entry name" value="ATPase_NBD"/>
</dbReference>
<comment type="caution">
    <text evidence="5">The sequence shown here is derived from an EMBL/GenBank/DDBJ whole genome shotgun (WGS) entry which is preliminary data.</text>
</comment>
<dbReference type="SUPFAM" id="SSF53067">
    <property type="entry name" value="Actin-like ATPase domain"/>
    <property type="match status" value="2"/>
</dbReference>
<evidence type="ECO:0000313" key="6">
    <source>
        <dbReference type="Proteomes" id="UP001165080"/>
    </source>
</evidence>
<dbReference type="AlphaFoldDB" id="A0A9W6C179"/>
<evidence type="ECO:0000259" key="4">
    <source>
        <dbReference type="Pfam" id="PF02541"/>
    </source>
</evidence>
<evidence type="ECO:0000256" key="1">
    <source>
        <dbReference type="ARBA" id="ARBA00022801"/>
    </source>
</evidence>
<name>A0A9W6C179_9CHLO</name>
<evidence type="ECO:0000256" key="2">
    <source>
        <dbReference type="SAM" id="MobiDB-lite"/>
    </source>
</evidence>
<dbReference type="SUPFAM" id="SSF51658">
    <property type="entry name" value="Xylose isomerase-like"/>
    <property type="match status" value="1"/>
</dbReference>
<sequence length="608" mass="66311">MRLGVLDVGSNTVHLLLLDVYPGSRPEPYASHKLALRLVQYLDADGNISDAGRDALTAFVVEARDFAVDNRAEDFLAFATSAIREAGNGAQVLDHVQSRSGVTLTELAGDQEAAVTFFAVRRWFGWGAGTVLDLDIGGGSFEMALGDNALPTVATSVPLGAGRLTRTFVAGDVATPKEMKALRKHVRQELRPAVDRVRAAGEPTCVAGTSKTFRSLARICGAAPYEMGPYVPRTLHLEDLRLWTRRMEAMSPEERAELPGVSAARARQILAGAVVAESAMDAYGVESIRICPWALREGLILRRLDQLSSHSDVRTVDPRHLQGAAPEPYRPHVALSTSSLYPLGVPETFEAAVELGYDSVEVLVTHERMSQLTHQLQDLVQRHQLPISTIHAPTLLLTQQVWGKSWTKIQMAAALTEQVGAEVVVVHPPFRWQRRYAANFVEGVRVVSQATGVKISVENMYPWRVRGRDTVVYAPHYSPLGLDYDWVTWDFSHAATARMDSLAAIRELGPRLGHVHLTDGSGETTADEHLLPGHGVQPVAESLEFLASTRWQGIIGVEVSTRRSKNADERTQWLAESLEFARRHTSRSDGAPSAGGPDGTEGADGSRG</sequence>
<dbReference type="InterPro" id="IPR036237">
    <property type="entry name" value="Xyl_isomerase-like_sf"/>
</dbReference>
<keyword evidence="1" id="KW-0378">Hydrolase</keyword>
<evidence type="ECO:0000313" key="5">
    <source>
        <dbReference type="EMBL" id="GLC62351.1"/>
    </source>
</evidence>